<feature type="compositionally biased region" description="Low complexity" evidence="7">
    <location>
        <begin position="187"/>
        <end position="202"/>
    </location>
</feature>
<feature type="compositionally biased region" description="Low complexity" evidence="7">
    <location>
        <begin position="25"/>
        <end position="38"/>
    </location>
</feature>
<protein>
    <submittedName>
        <fullName evidence="9">Vesicle-mediated transport-related protein</fullName>
    </submittedName>
</protein>
<dbReference type="InterPro" id="IPR051952">
    <property type="entry name" value="Golgi-autophagy_related"/>
</dbReference>
<evidence type="ECO:0000256" key="4">
    <source>
        <dbReference type="ARBA" id="ARBA00023054"/>
    </source>
</evidence>
<feature type="compositionally biased region" description="Polar residues" evidence="7">
    <location>
        <begin position="96"/>
        <end position="110"/>
    </location>
</feature>
<evidence type="ECO:0000256" key="7">
    <source>
        <dbReference type="SAM" id="MobiDB-lite"/>
    </source>
</evidence>
<comment type="subcellular location">
    <subcellularLocation>
        <location evidence="2">Cytoplasm</location>
    </subcellularLocation>
    <subcellularLocation>
        <location evidence="1">Endomembrane system</location>
        <topology evidence="1">Peripheral membrane protein</topology>
    </subcellularLocation>
</comment>
<evidence type="ECO:0000313" key="10">
    <source>
        <dbReference type="Proteomes" id="UP000006757"/>
    </source>
</evidence>
<feature type="compositionally biased region" description="Polar residues" evidence="7">
    <location>
        <begin position="785"/>
        <end position="807"/>
    </location>
</feature>
<keyword evidence="3" id="KW-0963">Cytoplasm</keyword>
<evidence type="ECO:0000259" key="8">
    <source>
        <dbReference type="PROSITE" id="PS50913"/>
    </source>
</evidence>
<evidence type="ECO:0000256" key="5">
    <source>
        <dbReference type="ARBA" id="ARBA00023136"/>
    </source>
</evidence>
<feature type="compositionally biased region" description="Basic and acidic residues" evidence="7">
    <location>
        <begin position="129"/>
        <end position="143"/>
    </location>
</feature>
<feature type="compositionally biased region" description="Basic and acidic residues" evidence="7">
    <location>
        <begin position="278"/>
        <end position="291"/>
    </location>
</feature>
<dbReference type="EMBL" id="AMBO01000395">
    <property type="protein sequence ID" value="EKC98164.1"/>
    <property type="molecule type" value="Genomic_DNA"/>
</dbReference>
<feature type="region of interest" description="Disordered" evidence="7">
    <location>
        <begin position="413"/>
        <end position="456"/>
    </location>
</feature>
<feature type="compositionally biased region" description="Basic and acidic residues" evidence="7">
    <location>
        <begin position="220"/>
        <end position="244"/>
    </location>
</feature>
<evidence type="ECO:0000256" key="1">
    <source>
        <dbReference type="ARBA" id="ARBA00004184"/>
    </source>
</evidence>
<evidence type="ECO:0000313" key="9">
    <source>
        <dbReference type="EMBL" id="EKC98164.1"/>
    </source>
</evidence>
<feature type="compositionally biased region" description="Basic and acidic residues" evidence="7">
    <location>
        <begin position="347"/>
        <end position="357"/>
    </location>
</feature>
<dbReference type="OrthoDB" id="1926336at2759"/>
<dbReference type="HOGENOM" id="CLU_326520_0_0_1"/>
<feature type="compositionally biased region" description="Basic and acidic residues" evidence="7">
    <location>
        <begin position="313"/>
        <end position="332"/>
    </location>
</feature>
<dbReference type="PANTHER" id="PTHR23157:SF25">
    <property type="entry name" value="GRIP AND COILED-COIL DOMAIN-CONTAINING PROTEIN 1"/>
    <property type="match status" value="1"/>
</dbReference>
<feature type="compositionally biased region" description="Low complexity" evidence="7">
    <location>
        <begin position="246"/>
        <end position="257"/>
    </location>
</feature>
<dbReference type="InParanoid" id="K1V2S1"/>
<feature type="domain" description="GRIP" evidence="8">
    <location>
        <begin position="870"/>
        <end position="918"/>
    </location>
</feature>
<dbReference type="AlphaFoldDB" id="K1V2S1"/>
<evidence type="ECO:0000256" key="2">
    <source>
        <dbReference type="ARBA" id="ARBA00004496"/>
    </source>
</evidence>
<dbReference type="PROSITE" id="PS50913">
    <property type="entry name" value="GRIP"/>
    <property type="match status" value="1"/>
</dbReference>
<feature type="compositionally biased region" description="Polar residues" evidence="7">
    <location>
        <begin position="433"/>
        <end position="452"/>
    </location>
</feature>
<dbReference type="SMART" id="SM00755">
    <property type="entry name" value="Grip"/>
    <property type="match status" value="1"/>
</dbReference>
<dbReference type="OMA" id="NDIQART"/>
<gene>
    <name evidence="9" type="ORF">A1Q2_07496</name>
</gene>
<dbReference type="Pfam" id="PF01465">
    <property type="entry name" value="GRIP"/>
    <property type="match status" value="1"/>
</dbReference>
<feature type="compositionally biased region" description="Basic and acidic residues" evidence="7">
    <location>
        <begin position="413"/>
        <end position="432"/>
    </location>
</feature>
<dbReference type="STRING" id="1220162.K1V2S1"/>
<feature type="region of interest" description="Disordered" evidence="7">
    <location>
        <begin position="502"/>
        <end position="535"/>
    </location>
</feature>
<evidence type="ECO:0000256" key="6">
    <source>
        <dbReference type="SAM" id="Coils"/>
    </source>
</evidence>
<feature type="compositionally biased region" description="Basic and acidic residues" evidence="7">
    <location>
        <begin position="41"/>
        <end position="54"/>
    </location>
</feature>
<feature type="compositionally biased region" description="Basic and acidic residues" evidence="7">
    <location>
        <begin position="149"/>
        <end position="166"/>
    </location>
</feature>
<evidence type="ECO:0000256" key="3">
    <source>
        <dbReference type="ARBA" id="ARBA00022490"/>
    </source>
</evidence>
<proteinExistence type="predicted"/>
<name>K1V2S1_TRIAC</name>
<dbReference type="GO" id="GO:0005794">
    <property type="term" value="C:Golgi apparatus"/>
    <property type="evidence" value="ECO:0007669"/>
    <property type="project" value="TreeGrafter"/>
</dbReference>
<feature type="region of interest" description="Disordered" evidence="7">
    <location>
        <begin position="835"/>
        <end position="872"/>
    </location>
</feature>
<feature type="coiled-coil region" evidence="6">
    <location>
        <begin position="602"/>
        <end position="643"/>
    </location>
</feature>
<feature type="region of interest" description="Disordered" evidence="7">
    <location>
        <begin position="24"/>
        <end position="357"/>
    </location>
</feature>
<accession>K1V2S1</accession>
<sequence>MFSGVSLSDRLKAAVNQLEATGSSLQQRALTAAQQAQTPPLDRKPSNPPLDRKASNPTPAAKADDRPQSPRSPPPTGSASHLADSALSGLNELRRSFSSFRNSQEGSRPSSADIEAAGRAQKRSSSPLKKTEAERAEDNKKEPEEESKPDESATKADAKDSKDKPELLAPQFDLGTPNTSTAVSGQATPAPAEASETAKTSPPKSPAPEKNEEAEPAPDTEVKEAEAKADAASDAPEVKVDSESKAAQSTPAAEPAASGGGKKKKNKKGKKGGNASAEKAEDPKPAEDAKATVEPSVEPAVKDETPATVEPTEPEKVKKDAAEAKPAAKVEDEVPAPIRLPTPTEDDPAKTLADTERRFEGRACDSYAANKVLKELTPVDGGIADSDALEGWVRMVTGKVDMITTELTRLQDKMKQSRMQEMRETHKLESKSQSELVDQLRSQLSSAESTLSKGADDAVTVGQLRADLAKAQTTIKEEEEKRSKAISLLKTVRQKLVKIEKEKEEIEKDRAAERAERSKANEELEKSKAAREREVNQLRKGFERELASAKERAEKDLAAKKAAWELEMITTKEITAKNAKITGLETIVKEMHAKNAEQFGTIESRQADAESARAEMELAQTRTKELEFELREANERIALLEDASRHEAAPVVAREETAPGTSAAEVQRLLAEAEARSETKLSDLRAKIRSLERERNELEEDWAQKLAQRVRELEAVRRTLAERDADAATAAAARKERDAQIDAQDAAKRDLERQIVELRAAVDEARADVAVALEAERAAREELETAQSGTGALQQQLDESRQQVTQLRATNKTIRDEMRKIQSSVQLMERQRNPGVGYWAQGSNAPTPTSAASDKQTSGTASPTPSGDSNKDEEVNLEYLRNVILQFLEHREMRPNLVRVLSVILRFTPQELRRLEAKLNS</sequence>
<feature type="compositionally biased region" description="Basic residues" evidence="7">
    <location>
        <begin position="261"/>
        <end position="271"/>
    </location>
</feature>
<feature type="region of interest" description="Disordered" evidence="7">
    <location>
        <begin position="783"/>
        <end position="807"/>
    </location>
</feature>
<reference evidence="9 10" key="1">
    <citation type="journal article" date="2012" name="Eukaryot. Cell">
        <title>Genome sequence of the Trichosporon asahii environmental strain CBS 8904.</title>
        <authorList>
            <person name="Yang R.Y."/>
            <person name="Li H.T."/>
            <person name="Zhu H."/>
            <person name="Zhou G.P."/>
            <person name="Wang M."/>
            <person name="Wang L."/>
        </authorList>
    </citation>
    <scope>NUCLEOTIDE SEQUENCE [LARGE SCALE GENOMIC DNA]</scope>
    <source>
        <strain evidence="9 10">CBS 8904</strain>
    </source>
</reference>
<organism evidence="9 10">
    <name type="scientific">Trichosporon asahii var. asahii (strain CBS 8904)</name>
    <name type="common">Yeast</name>
    <dbReference type="NCBI Taxonomy" id="1220162"/>
    <lineage>
        <taxon>Eukaryota</taxon>
        <taxon>Fungi</taxon>
        <taxon>Dikarya</taxon>
        <taxon>Basidiomycota</taxon>
        <taxon>Agaricomycotina</taxon>
        <taxon>Tremellomycetes</taxon>
        <taxon>Trichosporonales</taxon>
        <taxon>Trichosporonaceae</taxon>
        <taxon>Trichosporon</taxon>
    </lineage>
</organism>
<dbReference type="InterPro" id="IPR000237">
    <property type="entry name" value="GRIP_dom"/>
</dbReference>
<dbReference type="PANTHER" id="PTHR23157">
    <property type="entry name" value="GRIP AND COILED-COIL DOMAIN-CONTAINING PROTEIN 1"/>
    <property type="match status" value="1"/>
</dbReference>
<comment type="caution">
    <text evidence="9">The sequence shown here is derived from an EMBL/GenBank/DDBJ whole genome shotgun (WGS) entry which is preliminary data.</text>
</comment>
<feature type="compositionally biased region" description="Polar residues" evidence="7">
    <location>
        <begin position="841"/>
        <end position="868"/>
    </location>
</feature>
<keyword evidence="4 6" id="KW-0175">Coiled coil</keyword>
<dbReference type="Gene3D" id="1.10.220.60">
    <property type="entry name" value="GRIP domain"/>
    <property type="match status" value="1"/>
</dbReference>
<feature type="compositionally biased region" description="Polar residues" evidence="7">
    <location>
        <begin position="176"/>
        <end position="186"/>
    </location>
</feature>
<dbReference type="eggNOG" id="ENOG502S0A5">
    <property type="taxonomic scope" value="Eukaryota"/>
</dbReference>
<keyword evidence="5" id="KW-0472">Membrane</keyword>
<dbReference type="Proteomes" id="UP000006757">
    <property type="component" value="Unassembled WGS sequence"/>
</dbReference>
<keyword evidence="10" id="KW-1185">Reference proteome</keyword>